<evidence type="ECO:0000256" key="1">
    <source>
        <dbReference type="ARBA" id="ARBA00004251"/>
    </source>
</evidence>
<evidence type="ECO:0000256" key="9">
    <source>
        <dbReference type="ARBA" id="ARBA00022889"/>
    </source>
</evidence>
<dbReference type="FunFam" id="2.60.40.60:FF:000022">
    <property type="entry name" value="Cadherin 2"/>
    <property type="match status" value="1"/>
</dbReference>
<feature type="region of interest" description="Disordered" evidence="17">
    <location>
        <begin position="66"/>
        <end position="95"/>
    </location>
</feature>
<dbReference type="GO" id="GO:0045296">
    <property type="term" value="F:cadherin binding"/>
    <property type="evidence" value="ECO:0007669"/>
    <property type="project" value="TreeGrafter"/>
</dbReference>
<dbReference type="GO" id="GO:0044331">
    <property type="term" value="P:cell-cell adhesion mediated by cadherin"/>
    <property type="evidence" value="ECO:0007669"/>
    <property type="project" value="TreeGrafter"/>
</dbReference>
<dbReference type="GO" id="GO:0034332">
    <property type="term" value="P:adherens junction organization"/>
    <property type="evidence" value="ECO:0007669"/>
    <property type="project" value="TreeGrafter"/>
</dbReference>
<proteinExistence type="predicted"/>
<feature type="compositionally biased region" description="Basic residues" evidence="17">
    <location>
        <begin position="71"/>
        <end position="80"/>
    </location>
</feature>
<dbReference type="PRINTS" id="PR01820">
    <property type="entry name" value="DESMOCOLLIN"/>
</dbReference>
<evidence type="ECO:0000256" key="14">
    <source>
        <dbReference type="PROSITE-ProRule" id="PRU00043"/>
    </source>
</evidence>
<evidence type="ECO:0000256" key="4">
    <source>
        <dbReference type="ARBA" id="ARBA00022692"/>
    </source>
</evidence>
<dbReference type="InterPro" id="IPR020894">
    <property type="entry name" value="Cadherin_CS"/>
</dbReference>
<dbReference type="Pfam" id="PF01049">
    <property type="entry name" value="CADH_Y-type_LIR"/>
    <property type="match status" value="1"/>
</dbReference>
<keyword evidence="5" id="KW-0479">Metal-binding</keyword>
<dbReference type="GO" id="GO:0007156">
    <property type="term" value="P:homophilic cell adhesion via plasma membrane adhesion molecules"/>
    <property type="evidence" value="ECO:0007669"/>
    <property type="project" value="InterPro"/>
</dbReference>
<dbReference type="FunFam" id="2.60.40.60:FF:000045">
    <property type="entry name" value="Cadherin 2"/>
    <property type="match status" value="1"/>
</dbReference>
<evidence type="ECO:0000256" key="18">
    <source>
        <dbReference type="SAM" id="Phobius"/>
    </source>
</evidence>
<evidence type="ECO:0000256" key="17">
    <source>
        <dbReference type="SAM" id="MobiDB-lite"/>
    </source>
</evidence>
<dbReference type="CDD" id="cd11304">
    <property type="entry name" value="Cadherin_repeat"/>
    <property type="match status" value="3"/>
</dbReference>
<feature type="transmembrane region" description="Helical" evidence="18">
    <location>
        <begin position="656"/>
        <end position="689"/>
    </location>
</feature>
<dbReference type="SUPFAM" id="SSF49313">
    <property type="entry name" value="Cadherin-like"/>
    <property type="match status" value="5"/>
</dbReference>
<reference evidence="20 21" key="1">
    <citation type="submission" date="2019-09" db="EMBL/GenBank/DDBJ databases">
        <title>Bird 10,000 Genomes (B10K) Project - Family phase.</title>
        <authorList>
            <person name="Zhang G."/>
        </authorList>
    </citation>
    <scope>NUCLEOTIDE SEQUENCE [LARGE SCALE GENOMIC DNA]</scope>
    <source>
        <strain evidence="20">B10K-DU-009-16</strain>
        <tissue evidence="20">Muscle</tissue>
    </source>
</reference>
<feature type="non-terminal residue" evidence="20">
    <location>
        <position position="850"/>
    </location>
</feature>
<feature type="domain" description="Cadherin" evidence="19">
    <location>
        <begin position="548"/>
        <end position="656"/>
    </location>
</feature>
<dbReference type="Gene3D" id="2.60.40.60">
    <property type="entry name" value="Cadherins"/>
    <property type="match status" value="6"/>
</dbReference>
<dbReference type="PRINTS" id="PR00205">
    <property type="entry name" value="CADHERIN"/>
</dbReference>
<dbReference type="InterPro" id="IPR039808">
    <property type="entry name" value="Cadherin"/>
</dbReference>
<evidence type="ECO:0000256" key="8">
    <source>
        <dbReference type="ARBA" id="ARBA00022837"/>
    </source>
</evidence>
<protein>
    <recommendedName>
        <fullName evidence="13">Cadherin-4</fullName>
    </recommendedName>
</protein>
<dbReference type="SMART" id="SM01055">
    <property type="entry name" value="Cadherin_pro"/>
    <property type="match status" value="1"/>
</dbReference>
<gene>
    <name evidence="20" type="primary">Cdh4</name>
    <name evidence="20" type="ORF">PHASIM_R07433</name>
</gene>
<evidence type="ECO:0000313" key="20">
    <source>
        <dbReference type="EMBL" id="NXW27086.1"/>
    </source>
</evidence>
<keyword evidence="9 15" id="KW-0130">Cell adhesion</keyword>
<comment type="caution">
    <text evidence="20">The sequence shown here is derived from an EMBL/GenBank/DDBJ whole genome shotgun (WGS) entry which is preliminary data.</text>
</comment>
<evidence type="ECO:0000256" key="16">
    <source>
        <dbReference type="RuleBase" id="RU004357"/>
    </source>
</evidence>
<keyword evidence="10 18" id="KW-1133">Transmembrane helix</keyword>
<keyword evidence="4 15" id="KW-0812">Transmembrane</keyword>
<comment type="subcellular location">
    <subcellularLocation>
        <location evidence="1 15">Cell membrane</location>
        <topology evidence="1 15">Single-pass type I membrane protein</topology>
    </subcellularLocation>
</comment>
<dbReference type="AlphaFoldDB" id="A0A7L4ANE7"/>
<dbReference type="FunFam" id="2.60.40.60:FF:000011">
    <property type="entry name" value="Cadherin 1"/>
    <property type="match status" value="1"/>
</dbReference>
<evidence type="ECO:0000256" key="15">
    <source>
        <dbReference type="RuleBase" id="RU003318"/>
    </source>
</evidence>
<dbReference type="PROSITE" id="PS50268">
    <property type="entry name" value="CADHERIN_2"/>
    <property type="match status" value="5"/>
</dbReference>
<dbReference type="InterPro" id="IPR014868">
    <property type="entry name" value="Cadherin_pro_dom"/>
</dbReference>
<dbReference type="GO" id="GO:0005509">
    <property type="term" value="F:calcium ion binding"/>
    <property type="evidence" value="ECO:0007669"/>
    <property type="project" value="UniProtKB-UniRule"/>
</dbReference>
<dbReference type="PROSITE" id="PS00232">
    <property type="entry name" value="CADHERIN_1"/>
    <property type="match status" value="2"/>
</dbReference>
<keyword evidence="7" id="KW-0677">Repeat</keyword>
<dbReference type="Pfam" id="PF08758">
    <property type="entry name" value="Cadherin_pro"/>
    <property type="match status" value="1"/>
</dbReference>
<dbReference type="Pfam" id="PF00028">
    <property type="entry name" value="Cadherin"/>
    <property type="match status" value="4"/>
</dbReference>
<dbReference type="GO" id="GO:0016339">
    <property type="term" value="P:calcium-dependent cell-cell adhesion via plasma membrane cell adhesion molecules"/>
    <property type="evidence" value="ECO:0007669"/>
    <property type="project" value="TreeGrafter"/>
</dbReference>
<feature type="non-terminal residue" evidence="20">
    <location>
        <position position="1"/>
    </location>
</feature>
<keyword evidence="3" id="KW-0165">Cleavage on pair of basic residues</keyword>
<dbReference type="FunFam" id="4.10.900.10:FF:000001">
    <property type="entry name" value="Cadherin 2"/>
    <property type="match status" value="1"/>
</dbReference>
<dbReference type="GO" id="GO:0016477">
    <property type="term" value="P:cell migration"/>
    <property type="evidence" value="ECO:0007669"/>
    <property type="project" value="TreeGrafter"/>
</dbReference>
<dbReference type="SMART" id="SM00112">
    <property type="entry name" value="CA"/>
    <property type="match status" value="4"/>
</dbReference>
<evidence type="ECO:0000256" key="5">
    <source>
        <dbReference type="ARBA" id="ARBA00022723"/>
    </source>
</evidence>
<feature type="domain" description="Cadherin" evidence="19">
    <location>
        <begin position="442"/>
        <end position="549"/>
    </location>
</feature>
<dbReference type="InterPro" id="IPR015919">
    <property type="entry name" value="Cadherin-like_sf"/>
</dbReference>
<dbReference type="GO" id="GO:0008013">
    <property type="term" value="F:beta-catenin binding"/>
    <property type="evidence" value="ECO:0007669"/>
    <property type="project" value="TreeGrafter"/>
</dbReference>
<dbReference type="GO" id="GO:0005912">
    <property type="term" value="C:adherens junction"/>
    <property type="evidence" value="ECO:0007669"/>
    <property type="project" value="TreeGrafter"/>
</dbReference>
<keyword evidence="6" id="KW-0732">Signal</keyword>
<evidence type="ECO:0000256" key="12">
    <source>
        <dbReference type="ARBA" id="ARBA00023180"/>
    </source>
</evidence>
<evidence type="ECO:0000259" key="19">
    <source>
        <dbReference type="PROSITE" id="PS50268"/>
    </source>
</evidence>
<dbReference type="EMBL" id="VZZW01000034">
    <property type="protein sequence ID" value="NXW27086.1"/>
    <property type="molecule type" value="Genomic_DNA"/>
</dbReference>
<evidence type="ECO:0000256" key="3">
    <source>
        <dbReference type="ARBA" id="ARBA00022685"/>
    </source>
</evidence>
<dbReference type="InterPro" id="IPR000233">
    <property type="entry name" value="Cadherin_Y-type_LIR"/>
</dbReference>
<evidence type="ECO:0000256" key="7">
    <source>
        <dbReference type="ARBA" id="ARBA00022737"/>
    </source>
</evidence>
<keyword evidence="11 18" id="KW-0472">Membrane</keyword>
<dbReference type="Gene3D" id="4.10.900.10">
    <property type="entry name" value="TCF3-CBD (Catenin binding domain)"/>
    <property type="match status" value="1"/>
</dbReference>
<dbReference type="FunFam" id="2.60.40.60:FF:000027">
    <property type="entry name" value="Cadherin 2"/>
    <property type="match status" value="1"/>
</dbReference>
<evidence type="ECO:0000256" key="13">
    <source>
        <dbReference type="ARBA" id="ARBA00041040"/>
    </source>
</evidence>
<dbReference type="PANTHER" id="PTHR24027:SF81">
    <property type="entry name" value="CADHERIN-4"/>
    <property type="match status" value="1"/>
</dbReference>
<evidence type="ECO:0000256" key="11">
    <source>
        <dbReference type="ARBA" id="ARBA00023136"/>
    </source>
</evidence>
<dbReference type="InterPro" id="IPR002126">
    <property type="entry name" value="Cadherin-like_dom"/>
</dbReference>
<dbReference type="InterPro" id="IPR027397">
    <property type="entry name" value="Catenin-bd_sf"/>
</dbReference>
<keyword evidence="2" id="KW-1003">Cell membrane</keyword>
<evidence type="ECO:0000256" key="10">
    <source>
        <dbReference type="ARBA" id="ARBA00022989"/>
    </source>
</evidence>
<name>A0A7L4ANE7_9CHAR</name>
<feature type="domain" description="Cadherin" evidence="19">
    <location>
        <begin position="394"/>
        <end position="441"/>
    </location>
</feature>
<feature type="domain" description="Cadherin" evidence="19">
    <location>
        <begin position="220"/>
        <end position="334"/>
    </location>
</feature>
<comment type="function">
    <text evidence="16">Cadherins are calcium-dependent cell adhesion proteins.</text>
</comment>
<feature type="domain" description="Cadherin" evidence="19">
    <location>
        <begin position="112"/>
        <end position="219"/>
    </location>
</feature>
<keyword evidence="8 14" id="KW-0106">Calcium</keyword>
<evidence type="ECO:0000256" key="6">
    <source>
        <dbReference type="ARBA" id="ARBA00022729"/>
    </source>
</evidence>
<keyword evidence="21" id="KW-1185">Reference proteome</keyword>
<keyword evidence="12" id="KW-0325">Glycoprotein</keyword>
<organism evidence="20 21">
    <name type="scientific">Phaetusa simplex</name>
    <name type="common">large-billed tern</name>
    <dbReference type="NCBI Taxonomy" id="297813"/>
    <lineage>
        <taxon>Eukaryota</taxon>
        <taxon>Metazoa</taxon>
        <taxon>Chordata</taxon>
        <taxon>Craniata</taxon>
        <taxon>Vertebrata</taxon>
        <taxon>Euteleostomi</taxon>
        <taxon>Archelosauria</taxon>
        <taxon>Archosauria</taxon>
        <taxon>Dinosauria</taxon>
        <taxon>Saurischia</taxon>
        <taxon>Theropoda</taxon>
        <taxon>Coelurosauria</taxon>
        <taxon>Aves</taxon>
        <taxon>Neognathae</taxon>
        <taxon>Neoaves</taxon>
        <taxon>Charadriiformes</taxon>
        <taxon>Laridae</taxon>
        <taxon>Phaetusa</taxon>
    </lineage>
</organism>
<dbReference type="GO" id="GO:0000902">
    <property type="term" value="P:cell morphogenesis"/>
    <property type="evidence" value="ECO:0007669"/>
    <property type="project" value="TreeGrafter"/>
</dbReference>
<sequence length="850" mass="93769">VKFNNCAGNKGVRYETNSPDFKVRADGTLYAAHPLQVPPKPPVLRVTTWDPQSLGRREAMVRFLVAEKPQHNGHKPKGRKTVPGELAQQQSDTLLPWRQHQSANGLRRQKRDWVIPPINVPENSRGPFPQQLVRIRSDKDKEIHIRYSITGVGADQPPMEVFSIDPVSGRMYVTRPMDREERASYHLRAHAVDMNGNKVENPIDLYIYVIDMNDNRPEFINQVYNGSVDEGSKPGTYVMTVTANDADDSTTANGMVRYRIVTQTPQSPSQNMFTINSETGDIVTVAAGLDREKVQQYIVIVQATDMEGNLNYGLSNTATAIITVTDVNDNPPEFTTSTVTARRPCPELAANGVARQQKAVRDATCHACVLTRSRLGFSHPVGPREKMRRSAAAVDYEMNRAFMLTVMVSNQAPLASGIQMSFQSTAGVTISVTDVNEAPYFPTNHKLIRLEEGVPTGTVLTTFSAVDPDRFMQQAVRYSKLSDPANWLNINATNGQITTAAVLDRESDYIKNNVYEATFLAADNGIPPASGTGTLQIYLIDINDNAPELLPKEAQICEKPNLNVINITAADADIDPNVGPFVFELPSVPSAVRKNWTITRLNGDYAQLSLRIMYLEAGVYDVPIIVTDSGNPPLYNTSVIKVKVCPCDENGDCTTIGAVAAAGLGTGAIIAILICIIILLTMVLLFVVWMKRREKERHTKQLLIDPEDDVRDNILKYDEEGGGEEDQDYDLSQLQQPETMEHVLNKTPGVRRVDERPIGAEPQYPIRPVIPHPGDIGDFINEGLRAADNDPTAPPYDSLLVFDYEGSGSTAGSVSSLNSSSSGDQDYDYLNDWGPRFKKLADMYGGGEED</sequence>
<accession>A0A7L4ANE7</accession>
<evidence type="ECO:0000313" key="21">
    <source>
        <dbReference type="Proteomes" id="UP000556165"/>
    </source>
</evidence>
<evidence type="ECO:0000256" key="2">
    <source>
        <dbReference type="ARBA" id="ARBA00022475"/>
    </source>
</evidence>
<dbReference type="PANTHER" id="PTHR24027">
    <property type="entry name" value="CADHERIN-23"/>
    <property type="match status" value="1"/>
</dbReference>
<dbReference type="GO" id="GO:0007043">
    <property type="term" value="P:cell-cell junction assembly"/>
    <property type="evidence" value="ECO:0007669"/>
    <property type="project" value="TreeGrafter"/>
</dbReference>
<dbReference type="Proteomes" id="UP000556165">
    <property type="component" value="Unassembled WGS sequence"/>
</dbReference>
<dbReference type="GO" id="GO:0016342">
    <property type="term" value="C:catenin complex"/>
    <property type="evidence" value="ECO:0007669"/>
    <property type="project" value="TreeGrafter"/>
</dbReference>